<dbReference type="Gene3D" id="1.25.40.10">
    <property type="entry name" value="Tetratricopeptide repeat domain"/>
    <property type="match status" value="2"/>
</dbReference>
<dbReference type="PROSITE" id="PS50005">
    <property type="entry name" value="TPR"/>
    <property type="match status" value="1"/>
</dbReference>
<dbReference type="Pfam" id="PF13191">
    <property type="entry name" value="AAA_16"/>
    <property type="match status" value="1"/>
</dbReference>
<organism evidence="4 5">
    <name type="scientific">Embleya hyalina</name>
    <dbReference type="NCBI Taxonomy" id="516124"/>
    <lineage>
        <taxon>Bacteria</taxon>
        <taxon>Bacillati</taxon>
        <taxon>Actinomycetota</taxon>
        <taxon>Actinomycetes</taxon>
        <taxon>Kitasatosporales</taxon>
        <taxon>Streptomycetaceae</taxon>
        <taxon>Embleya</taxon>
    </lineage>
</organism>
<dbReference type="PANTHER" id="PTHR10098">
    <property type="entry name" value="RAPSYN-RELATED"/>
    <property type="match status" value="1"/>
</dbReference>
<evidence type="ECO:0000313" key="5">
    <source>
        <dbReference type="Proteomes" id="UP000286931"/>
    </source>
</evidence>
<dbReference type="InterPro" id="IPR047738">
    <property type="entry name" value="SAV_2336-like_N"/>
</dbReference>
<feature type="region of interest" description="Disordered" evidence="2">
    <location>
        <begin position="505"/>
        <end position="526"/>
    </location>
</feature>
<dbReference type="SMART" id="SM00382">
    <property type="entry name" value="AAA"/>
    <property type="match status" value="1"/>
</dbReference>
<reference evidence="4 5" key="1">
    <citation type="submission" date="2018-12" db="EMBL/GenBank/DDBJ databases">
        <title>Draft genome sequence of Embleya hyalina NBRC 13850T.</title>
        <authorList>
            <person name="Komaki H."/>
            <person name="Hosoyama A."/>
            <person name="Kimura A."/>
            <person name="Ichikawa N."/>
            <person name="Tamura T."/>
        </authorList>
    </citation>
    <scope>NUCLEOTIDE SEQUENCE [LARGE SCALE GENOMIC DNA]</scope>
    <source>
        <strain evidence="4 5">NBRC 13850</strain>
    </source>
</reference>
<accession>A0A401Z2K1</accession>
<dbReference type="NCBIfam" id="NF041121">
    <property type="entry name" value="SAV_2336_NTERM"/>
    <property type="match status" value="1"/>
</dbReference>
<feature type="region of interest" description="Disordered" evidence="2">
    <location>
        <begin position="40"/>
        <end position="107"/>
    </location>
</feature>
<feature type="repeat" description="TPR" evidence="1">
    <location>
        <begin position="1108"/>
        <end position="1141"/>
    </location>
</feature>
<sequence length="1464" mass="159032">MFEKIQAILRTPDDPLLAEGILDTLWLAARLGHATTPLARLHNVRPSTPHRAESPPGIDAPPRPAPTTGHTAVPAIAVPPPLPRQRGHDGPGGRGGRTRPAVPVSLPSERPLSRELDIGQALHGLKRTRPSPVRNVLDEIATAEALAAGNPHPVLRPAKERWLRLALVVDGGPSMLLWRRLTTHLRQILERTGAFRHIQVHGLLHPSSRSEPLALVRPFETSGVAKSPHGLVDPSGQTMVLLVTDGAGNGWKDGRMRTVVDDWARIGPTAVIQTLPSQLWDGSSLRAAPWLVHAEHPGSPNTAWRVTHPALPIEHPDDRAPVPVLDLTPAALTRWAHAVTARQECVELPLWTDVVAGTGDIVPPSPRARLEHFVRAASPEAKHLAGHLAAMAPLTIPVMDLVRSALFGEAGTVPLAEVVLAGLLKSFHPPDHARGAIAPPDQAFTFDDDIGPLLAETVPPRAVGQCAAAISARLEELAGKTPGFPAWLYGPGETPPPGAPFAEIRNGSATPPSATHAPRPGKPLGPSWTPHVLTSLPPIHHDMTGRGPELNLLLDALAPHDDESESQPPECVLLRGLPGVGKTTLALTAARVAQARRWFDTFLTLDLHDDVAPALERQALEALLVALGIPDTRIPHSTGHRTDLYRRTLATLADQGRRVLVTVDNVLPTIDWELLLPGRPHRLVLCAEQPVAEGLVPQITLDRLLPPASLALIDESLRAADPRDTRVEEHPEDARALAALCGHLPLALRIAAGRLVAEPRQPIADLVHRIRHTNTSHATDTALTAVLHESYGRLTADEALTFRLMSVHPGPDISLEAAIVLLDTAHDTARRRLRRLVAAGLLHLVATPTSSPRLAMHDLVRAHAQHLRDHLSPSHPAEHTTAQRRILRYYASAADTAVQRLTTHQGLHAPQEKRPAPDETRSTLTWLDAERACLIAMVHVAVDTGEHVELALTLGPYLEQRRHFEDWHTVSTMARDFYRRVNDTPAEAAAWNNLGQALRGQRRFDESTSALQRAEDLFARVDDPRGEATAANNLGVTLHLHRRHTDAVDALERAALLQRRIDDPHGLADTLNNLGLALYELGRSDEARSALLEAEHLAFDSGDTRTLAFAANNLGLALRRAGNLDEALAAHRRALALQQRRTDDQPALAQAHGNLGLLLWDMGRHEDALHELRLALELFTHSGDRHGQAIAWNNLGLALTDTRRFEEAADAHQSAFELFRSMADTHGQASAQDNRGVTLRRLGRLDEARHAHTQAADLFSQAGDYHSQACALANLGTALLESDDLVSAHRVQADAHQLFTQSGDRTNEAFALANLCGTLLRMGDIDDASTHMARAIELLRDDSDRHNEAIIWQKLALVLQATDRDDEALAAHEQAVHAARLSRDPHLEATLTANYATAQARSGHTDEALTLFEAAEEAFARADDPVSAQRIGDLREQTRARHVGLVAVDAARADTPTRQDAGDD</sequence>
<dbReference type="Pfam" id="PF13424">
    <property type="entry name" value="TPR_12"/>
    <property type="match status" value="4"/>
</dbReference>
<dbReference type="SMART" id="SM00028">
    <property type="entry name" value="TPR"/>
    <property type="match status" value="9"/>
</dbReference>
<dbReference type="EMBL" id="BIFH01000044">
    <property type="protein sequence ID" value="GCE01031.1"/>
    <property type="molecule type" value="Genomic_DNA"/>
</dbReference>
<name>A0A401Z2K1_9ACTN</name>
<dbReference type="Proteomes" id="UP000286931">
    <property type="component" value="Unassembled WGS sequence"/>
</dbReference>
<dbReference type="Pfam" id="PF13374">
    <property type="entry name" value="TPR_10"/>
    <property type="match status" value="1"/>
</dbReference>
<dbReference type="InterPro" id="IPR041664">
    <property type="entry name" value="AAA_16"/>
</dbReference>
<dbReference type="InterPro" id="IPR003593">
    <property type="entry name" value="AAA+_ATPase"/>
</dbReference>
<evidence type="ECO:0000256" key="2">
    <source>
        <dbReference type="SAM" id="MobiDB-lite"/>
    </source>
</evidence>
<evidence type="ECO:0000256" key="1">
    <source>
        <dbReference type="PROSITE-ProRule" id="PRU00339"/>
    </source>
</evidence>
<evidence type="ECO:0000313" key="4">
    <source>
        <dbReference type="EMBL" id="GCE01031.1"/>
    </source>
</evidence>
<keyword evidence="1" id="KW-0802">TPR repeat</keyword>
<feature type="domain" description="AAA+ ATPase" evidence="3">
    <location>
        <begin position="568"/>
        <end position="870"/>
    </location>
</feature>
<dbReference type="InterPro" id="IPR027417">
    <property type="entry name" value="P-loop_NTPase"/>
</dbReference>
<dbReference type="PANTHER" id="PTHR10098:SF108">
    <property type="entry name" value="TETRATRICOPEPTIDE REPEAT PROTEIN 28"/>
    <property type="match status" value="1"/>
</dbReference>
<dbReference type="Gene3D" id="3.40.50.300">
    <property type="entry name" value="P-loop containing nucleotide triphosphate hydrolases"/>
    <property type="match status" value="1"/>
</dbReference>
<protein>
    <recommendedName>
        <fullName evidence="3">AAA+ ATPase domain-containing protein</fullName>
    </recommendedName>
</protein>
<dbReference type="PRINTS" id="PR00364">
    <property type="entry name" value="DISEASERSIST"/>
</dbReference>
<gene>
    <name evidence="4" type="ORF">EHYA_08770</name>
</gene>
<evidence type="ECO:0000259" key="3">
    <source>
        <dbReference type="SMART" id="SM00382"/>
    </source>
</evidence>
<dbReference type="SUPFAM" id="SSF48452">
    <property type="entry name" value="TPR-like"/>
    <property type="match status" value="3"/>
</dbReference>
<dbReference type="InterPro" id="IPR011990">
    <property type="entry name" value="TPR-like_helical_dom_sf"/>
</dbReference>
<dbReference type="InterPro" id="IPR019734">
    <property type="entry name" value="TPR_rpt"/>
</dbReference>
<dbReference type="SUPFAM" id="SSF52540">
    <property type="entry name" value="P-loop containing nucleoside triphosphate hydrolases"/>
    <property type="match status" value="1"/>
</dbReference>
<keyword evidence="5" id="KW-1185">Reference proteome</keyword>
<proteinExistence type="predicted"/>
<comment type="caution">
    <text evidence="4">The sequence shown here is derived from an EMBL/GenBank/DDBJ whole genome shotgun (WGS) entry which is preliminary data.</text>
</comment>